<dbReference type="STRING" id="641691.SAMN05421636_11014"/>
<sequence length="69" mass="7497">MKRNMGSTDKVVRILAAVIIAALYYADYISGTVATILLVIAGIFIVTSFISVCPLYLPFGISTRKKVTQ</sequence>
<feature type="transmembrane region" description="Helical" evidence="1">
    <location>
        <begin position="36"/>
        <end position="57"/>
    </location>
</feature>
<dbReference type="Proteomes" id="UP000199109">
    <property type="component" value="Unassembled WGS sequence"/>
</dbReference>
<keyword evidence="4" id="KW-1185">Reference proteome</keyword>
<evidence type="ECO:0000313" key="4">
    <source>
        <dbReference type="Proteomes" id="UP000199109"/>
    </source>
</evidence>
<proteinExistence type="predicted"/>
<dbReference type="EMBL" id="FNAO01000010">
    <property type="protein sequence ID" value="SDF02764.1"/>
    <property type="molecule type" value="Genomic_DNA"/>
</dbReference>
<organism evidence="3 4">
    <name type="scientific">Pricia antarctica</name>
    <dbReference type="NCBI Taxonomy" id="641691"/>
    <lineage>
        <taxon>Bacteria</taxon>
        <taxon>Pseudomonadati</taxon>
        <taxon>Bacteroidota</taxon>
        <taxon>Flavobacteriia</taxon>
        <taxon>Flavobacteriales</taxon>
        <taxon>Flavobacteriaceae</taxon>
        <taxon>Pricia</taxon>
    </lineage>
</organism>
<evidence type="ECO:0000256" key="1">
    <source>
        <dbReference type="SAM" id="Phobius"/>
    </source>
</evidence>
<feature type="domain" description="Inner membrane protein YgaP-like transmembrane" evidence="2">
    <location>
        <begin position="1"/>
        <end position="66"/>
    </location>
</feature>
<dbReference type="Pfam" id="PF11127">
    <property type="entry name" value="YgaP-like_TM"/>
    <property type="match status" value="1"/>
</dbReference>
<dbReference type="AlphaFoldDB" id="A0A1G7HR54"/>
<accession>A0A1G7HR54</accession>
<keyword evidence="1" id="KW-1133">Transmembrane helix</keyword>
<evidence type="ECO:0000313" key="3">
    <source>
        <dbReference type="EMBL" id="SDF02764.1"/>
    </source>
</evidence>
<feature type="transmembrane region" description="Helical" evidence="1">
    <location>
        <begin position="12"/>
        <end position="30"/>
    </location>
</feature>
<dbReference type="RefSeq" id="WP_091873119.1">
    <property type="nucleotide sequence ID" value="NZ_FNAO01000010.1"/>
</dbReference>
<protein>
    <recommendedName>
        <fullName evidence="2">Inner membrane protein YgaP-like transmembrane domain-containing protein</fullName>
    </recommendedName>
</protein>
<gene>
    <name evidence="3" type="ORF">SAMN05421636_11014</name>
</gene>
<keyword evidence="1" id="KW-0812">Transmembrane</keyword>
<dbReference type="OrthoDB" id="9804804at2"/>
<dbReference type="InterPro" id="IPR021309">
    <property type="entry name" value="YgaP-like_TM"/>
</dbReference>
<keyword evidence="1" id="KW-0472">Membrane</keyword>
<name>A0A1G7HR54_9FLAO</name>
<reference evidence="3 4" key="1">
    <citation type="submission" date="2016-10" db="EMBL/GenBank/DDBJ databases">
        <authorList>
            <person name="de Groot N.N."/>
        </authorList>
    </citation>
    <scope>NUCLEOTIDE SEQUENCE [LARGE SCALE GENOMIC DNA]</scope>
    <source>
        <strain evidence="3 4">DSM 23421</strain>
    </source>
</reference>
<evidence type="ECO:0000259" key="2">
    <source>
        <dbReference type="Pfam" id="PF11127"/>
    </source>
</evidence>